<dbReference type="Proteomes" id="UP000277749">
    <property type="component" value="Segment"/>
</dbReference>
<proteinExistence type="predicted"/>
<evidence type="ECO:0000313" key="2">
    <source>
        <dbReference type="Proteomes" id="UP000277749"/>
    </source>
</evidence>
<accession>A0A3Q8Q988</accession>
<gene>
    <name evidence="1" type="ORF">SBFV2_gp54</name>
</gene>
<sequence>MKLSLRGRVEIVIGKRRLTLNNDVSSDFALALAQTLLIGSQSATGYGSGFALPTGVVIVLLNSSAVVATIQTNLSKFSDQFTPQGELTSATFIGSDATPTQYSFDTLELYTVVGSTLYMKIAYVNLGQTVTKNPNDIVQVTWTEEIISGGSLISYMNQQQACSACTGTCNTTILKDELTTSSVANFIWALMLIPNLNKVVTSTSVPMYTYVSYYFQSYLQNQQLPQILGVNAIFITDNCLNYLETVSVESPIITQSLTGTLAIVSMSLYVQPVQNPYYALPIFVIKNAFSAYLGLVQIQNPSQVSSGQLTITIEIPYGEQTLQSLQVNT</sequence>
<dbReference type="EMBL" id="MK064563">
    <property type="protein sequence ID" value="AZI75821.1"/>
    <property type="molecule type" value="Genomic_DNA"/>
</dbReference>
<name>A0A3Q8Q988_9VIRU</name>
<reference evidence="1 2" key="1">
    <citation type="journal article" date="2018" name="Environ. Microbiol.">
        <title>New archaeal viruses discovered by metagenomic analysis of viral communities in enrichment cultures.</title>
        <authorList>
            <person name="Liu Y."/>
            <person name="Brandt D."/>
            <person name="Ishino S."/>
            <person name="Ishino Y."/>
            <person name="Koonin E.V."/>
            <person name="Kalinowski J."/>
            <person name="Krupovic M."/>
            <person name="Prangishvili D."/>
        </authorList>
    </citation>
    <scope>NUCLEOTIDE SEQUENCE [LARGE SCALE GENOMIC DNA]</scope>
</reference>
<keyword evidence="2" id="KW-1185">Reference proteome</keyword>
<organism evidence="1 2">
    <name type="scientific">Sulfolobales Beppu filamentous virus 2</name>
    <dbReference type="NCBI Taxonomy" id="2493123"/>
    <lineage>
        <taxon>Viruses</taxon>
        <taxon>Adnaviria</taxon>
        <taxon>Zilligvirae</taxon>
        <taxon>Taleaviricota</taxon>
        <taxon>Tokiviricetes</taxon>
        <taxon>Ligamenvirales</taxon>
        <taxon>Lipothrixviridae</taxon>
        <taxon>Alphalipothrixvirus</taxon>
        <taxon>Alphalipothrixvirus umijigokuense</taxon>
    </lineage>
</organism>
<evidence type="ECO:0000313" key="1">
    <source>
        <dbReference type="EMBL" id="AZI75821.1"/>
    </source>
</evidence>
<protein>
    <submittedName>
        <fullName evidence="1">Uncharacterized protein</fullName>
    </submittedName>
</protein>